<gene>
    <name evidence="3" type="ORF">HO173_008591</name>
</gene>
<feature type="compositionally biased region" description="Low complexity" evidence="1">
    <location>
        <begin position="1"/>
        <end position="24"/>
    </location>
</feature>
<keyword evidence="2" id="KW-1133">Transmembrane helix</keyword>
<name>A0A8H6FRB2_9LECA</name>
<evidence type="ECO:0000256" key="1">
    <source>
        <dbReference type="SAM" id="MobiDB-lite"/>
    </source>
</evidence>
<feature type="compositionally biased region" description="Pro residues" evidence="1">
    <location>
        <begin position="53"/>
        <end position="63"/>
    </location>
</feature>
<feature type="region of interest" description="Disordered" evidence="1">
    <location>
        <begin position="1"/>
        <end position="113"/>
    </location>
</feature>
<reference evidence="3 4" key="1">
    <citation type="journal article" date="2020" name="Genomics">
        <title>Complete, high-quality genomes from long-read metagenomic sequencing of two wolf lichen thalli reveals enigmatic genome architecture.</title>
        <authorList>
            <person name="McKenzie S.K."/>
            <person name="Walston R.F."/>
            <person name="Allen J.L."/>
        </authorList>
    </citation>
    <scope>NUCLEOTIDE SEQUENCE [LARGE SCALE GENOMIC DNA]</scope>
    <source>
        <strain evidence="3">WasteWater2</strain>
    </source>
</reference>
<protein>
    <submittedName>
        <fullName evidence="3">Uncharacterized protein</fullName>
    </submittedName>
</protein>
<keyword evidence="4" id="KW-1185">Reference proteome</keyword>
<organism evidence="3 4">
    <name type="scientific">Letharia columbiana</name>
    <dbReference type="NCBI Taxonomy" id="112416"/>
    <lineage>
        <taxon>Eukaryota</taxon>
        <taxon>Fungi</taxon>
        <taxon>Dikarya</taxon>
        <taxon>Ascomycota</taxon>
        <taxon>Pezizomycotina</taxon>
        <taxon>Lecanoromycetes</taxon>
        <taxon>OSLEUM clade</taxon>
        <taxon>Lecanoromycetidae</taxon>
        <taxon>Lecanorales</taxon>
        <taxon>Lecanorineae</taxon>
        <taxon>Parmeliaceae</taxon>
        <taxon>Letharia</taxon>
    </lineage>
</organism>
<feature type="transmembrane region" description="Helical" evidence="2">
    <location>
        <begin position="117"/>
        <end position="141"/>
    </location>
</feature>
<evidence type="ECO:0000313" key="3">
    <source>
        <dbReference type="EMBL" id="KAF6233299.1"/>
    </source>
</evidence>
<evidence type="ECO:0000313" key="4">
    <source>
        <dbReference type="Proteomes" id="UP000578531"/>
    </source>
</evidence>
<dbReference type="RefSeq" id="XP_037162721.1">
    <property type="nucleotide sequence ID" value="XM_037310488.1"/>
</dbReference>
<dbReference type="Proteomes" id="UP000578531">
    <property type="component" value="Unassembled WGS sequence"/>
</dbReference>
<comment type="caution">
    <text evidence="3">The sequence shown here is derived from an EMBL/GenBank/DDBJ whole genome shotgun (WGS) entry which is preliminary data.</text>
</comment>
<feature type="compositionally biased region" description="Basic residues" evidence="1">
    <location>
        <begin position="144"/>
        <end position="154"/>
    </location>
</feature>
<feature type="compositionally biased region" description="Polar residues" evidence="1">
    <location>
        <begin position="27"/>
        <end position="46"/>
    </location>
</feature>
<dbReference type="AlphaFoldDB" id="A0A8H6FRB2"/>
<sequence>MATPTTISTTPIPAGPSPASAVIATPDASTVSPATLSSPATSQVNASPTTSPTTPPTTSPLPPVIGIATSSTSSGGTQKAKNTQSTTTAHSSVSSSLTPTTKSSATASPSNRLSNGAVAGIVVGVALGLALLTFLATFVIMRRQQRSKGKRRYPPSKDSGGRELNTPRQQDSTPITKKPFTSEASGVSGTYENYLPQSADDRTIQQKAKAILDQIELHVENFYRNSSSSASRPDNAELAVFDSPYLPASLASLLPRSKNRVNIMKHALAQSVTSSISPSASPARSLLPNEYALLPNTITSARSSVSTKAGSAQIMSRWRVMTAYLRPDPINDATYMAQRDQKINDTVQSFAKAFAPWKSTGYKDEERGRSLSAILEDAATLGIFLFSQPSTLPFHWPSSSEVGPGRIVVSPALMKTTDEKGQGLVESQVMVNQVVLDA</sequence>
<accession>A0A8H6FRB2</accession>
<dbReference type="EMBL" id="JACCJC010000040">
    <property type="protein sequence ID" value="KAF6233299.1"/>
    <property type="molecule type" value="Genomic_DNA"/>
</dbReference>
<feature type="compositionally biased region" description="Low complexity" evidence="1">
    <location>
        <begin position="69"/>
        <end position="113"/>
    </location>
</feature>
<evidence type="ECO:0000256" key="2">
    <source>
        <dbReference type="SAM" id="Phobius"/>
    </source>
</evidence>
<dbReference type="OrthoDB" id="5421765at2759"/>
<feature type="compositionally biased region" description="Polar residues" evidence="1">
    <location>
        <begin position="182"/>
        <end position="191"/>
    </location>
</feature>
<dbReference type="GeneID" id="59290246"/>
<feature type="region of interest" description="Disordered" evidence="1">
    <location>
        <begin position="144"/>
        <end position="194"/>
    </location>
</feature>
<proteinExistence type="predicted"/>
<keyword evidence="2" id="KW-0472">Membrane</keyword>
<keyword evidence="2" id="KW-0812">Transmembrane</keyword>
<dbReference type="CDD" id="cd12087">
    <property type="entry name" value="TM_EGFR-like"/>
    <property type="match status" value="1"/>
</dbReference>
<feature type="compositionally biased region" description="Polar residues" evidence="1">
    <location>
        <begin position="166"/>
        <end position="175"/>
    </location>
</feature>